<keyword evidence="2" id="KW-1133">Transmembrane helix</keyword>
<dbReference type="Pfam" id="PF04640">
    <property type="entry name" value="PLATZ"/>
    <property type="match status" value="1"/>
</dbReference>
<name>A0AAD8KEZ6_TARER</name>
<dbReference type="Proteomes" id="UP001229421">
    <property type="component" value="Unassembled WGS sequence"/>
</dbReference>
<accession>A0AAD8KEZ6</accession>
<evidence type="ECO:0000256" key="2">
    <source>
        <dbReference type="SAM" id="Phobius"/>
    </source>
</evidence>
<feature type="transmembrane region" description="Helical" evidence="2">
    <location>
        <begin position="40"/>
        <end position="61"/>
    </location>
</feature>
<evidence type="ECO:0000256" key="1">
    <source>
        <dbReference type="SAM" id="MobiDB-lite"/>
    </source>
</evidence>
<organism evidence="3 4">
    <name type="scientific">Tagetes erecta</name>
    <name type="common">African marigold</name>
    <dbReference type="NCBI Taxonomy" id="13708"/>
    <lineage>
        <taxon>Eukaryota</taxon>
        <taxon>Viridiplantae</taxon>
        <taxon>Streptophyta</taxon>
        <taxon>Embryophyta</taxon>
        <taxon>Tracheophyta</taxon>
        <taxon>Spermatophyta</taxon>
        <taxon>Magnoliopsida</taxon>
        <taxon>eudicotyledons</taxon>
        <taxon>Gunneridae</taxon>
        <taxon>Pentapetalae</taxon>
        <taxon>asterids</taxon>
        <taxon>campanulids</taxon>
        <taxon>Asterales</taxon>
        <taxon>Asteraceae</taxon>
        <taxon>Asteroideae</taxon>
        <taxon>Heliantheae alliance</taxon>
        <taxon>Tageteae</taxon>
        <taxon>Tagetes</taxon>
    </lineage>
</organism>
<proteinExistence type="predicted"/>
<feature type="region of interest" description="Disordered" evidence="1">
    <location>
        <begin position="168"/>
        <end position="187"/>
    </location>
</feature>
<dbReference type="EMBL" id="JAUHHV010000007">
    <property type="protein sequence ID" value="KAK1419876.1"/>
    <property type="molecule type" value="Genomic_DNA"/>
</dbReference>
<comment type="caution">
    <text evidence="3">The sequence shown here is derived from an EMBL/GenBank/DDBJ whole genome shotgun (WGS) entry which is preliminary data.</text>
</comment>
<dbReference type="PANTHER" id="PTHR31065">
    <property type="entry name" value="PLATZ TRANSCRIPTION FACTOR FAMILY PROTEIN"/>
    <property type="match status" value="1"/>
</dbReference>
<protein>
    <submittedName>
        <fullName evidence="3">Uncharacterized protein</fullName>
    </submittedName>
</protein>
<dbReference type="InterPro" id="IPR006734">
    <property type="entry name" value="PLATZ"/>
</dbReference>
<evidence type="ECO:0000313" key="4">
    <source>
        <dbReference type="Proteomes" id="UP001229421"/>
    </source>
</evidence>
<keyword evidence="4" id="KW-1185">Reference proteome</keyword>
<evidence type="ECO:0000313" key="3">
    <source>
        <dbReference type="EMBL" id="KAK1419876.1"/>
    </source>
</evidence>
<dbReference type="PANTHER" id="PTHR31065:SF53">
    <property type="entry name" value="B BOX-TYPE DOMAIN-CONTAINING PROTEIN"/>
    <property type="match status" value="1"/>
</dbReference>
<dbReference type="AlphaFoldDB" id="A0AAD8KEZ6"/>
<gene>
    <name evidence="3" type="ORF">QVD17_29295</name>
</gene>
<keyword evidence="2" id="KW-0812">Transmembrane</keyword>
<sequence length="187" mass="21301">MGDTNTVTATTTTTTVTGGNGIKRITPSKIARFIRTLRTISWIGFVSIVLVRFVTIVVRIIKDMSTSRYVYKDVIKRPDFQKHFDCSGIQGYVTNKNKVLFLKRRRDNQQVKEQQQNTKDHRCNVCNHALIDASYCSIQCKVSAITNKNTEGHTVDDNVLHIVTKEPTLTPSKNKRRKGLPYRAPLF</sequence>
<reference evidence="3" key="1">
    <citation type="journal article" date="2023" name="bioRxiv">
        <title>Improved chromosome-level genome assembly for marigold (Tagetes erecta).</title>
        <authorList>
            <person name="Jiang F."/>
            <person name="Yuan L."/>
            <person name="Wang S."/>
            <person name="Wang H."/>
            <person name="Xu D."/>
            <person name="Wang A."/>
            <person name="Fan W."/>
        </authorList>
    </citation>
    <scope>NUCLEOTIDE SEQUENCE</scope>
    <source>
        <strain evidence="3">WSJ</strain>
        <tissue evidence="3">Leaf</tissue>
    </source>
</reference>
<keyword evidence="2" id="KW-0472">Membrane</keyword>